<proteinExistence type="predicted"/>
<sequence length="159" mass="17488">LLAYLICLRGESRSATEIARAIGYTDKTVRIAGRDLAYGGFVEEIDDHPSRYATVPDVAQSLLVLMYGRRKQAAAPGWCYLAQVLSFLLGVAGWGTNPELIGNAYLASSRARDMFEKYEGTFRAIGLRMPRPEPYPGADYLAPFQEFVAEVGSWLDATG</sequence>
<evidence type="ECO:0000313" key="1">
    <source>
        <dbReference type="EMBL" id="NIR75771.1"/>
    </source>
</evidence>
<dbReference type="EMBL" id="JAACAK010000094">
    <property type="protein sequence ID" value="NIR75771.1"/>
    <property type="molecule type" value="Genomic_DNA"/>
</dbReference>
<dbReference type="AlphaFoldDB" id="A0AAE4ZBD2"/>
<reference evidence="1 2" key="1">
    <citation type="submission" date="2020-01" db="EMBL/GenBank/DDBJ databases">
        <title>Genomes assembled from Gulf of Kutch pelagic sediment metagenomes.</title>
        <authorList>
            <person name="Chandrashekar M."/>
            <person name="Mahajan M.S."/>
            <person name="Dave K.J."/>
            <person name="Vatsa P."/>
            <person name="Nathani N.M."/>
        </authorList>
    </citation>
    <scope>NUCLEOTIDE SEQUENCE [LARGE SCALE GENOMIC DNA]</scope>
    <source>
        <strain evidence="1">KS3-K002</strain>
    </source>
</reference>
<evidence type="ECO:0008006" key="3">
    <source>
        <dbReference type="Google" id="ProtNLM"/>
    </source>
</evidence>
<evidence type="ECO:0000313" key="2">
    <source>
        <dbReference type="Proteomes" id="UP000702544"/>
    </source>
</evidence>
<gene>
    <name evidence="1" type="ORF">GWO12_11780</name>
</gene>
<dbReference type="Proteomes" id="UP000702544">
    <property type="component" value="Unassembled WGS sequence"/>
</dbReference>
<organism evidence="1 2">
    <name type="scientific">Candidatus Kutchimonas denitrificans</name>
    <dbReference type="NCBI Taxonomy" id="3056748"/>
    <lineage>
        <taxon>Bacteria</taxon>
        <taxon>Pseudomonadati</taxon>
        <taxon>Gemmatimonadota</taxon>
        <taxon>Gemmatimonadia</taxon>
        <taxon>Candidatus Palauibacterales</taxon>
        <taxon>Candidatus Palauibacteraceae</taxon>
        <taxon>Candidatus Kutchimonas</taxon>
    </lineage>
</organism>
<name>A0AAE4ZBD2_9BACT</name>
<protein>
    <recommendedName>
        <fullName evidence="3">Transcriptional regulator</fullName>
    </recommendedName>
</protein>
<comment type="caution">
    <text evidence="1">The sequence shown here is derived from an EMBL/GenBank/DDBJ whole genome shotgun (WGS) entry which is preliminary data.</text>
</comment>
<accession>A0AAE4ZBD2</accession>
<feature type="non-terminal residue" evidence="1">
    <location>
        <position position="1"/>
    </location>
</feature>